<reference evidence="2 3" key="1">
    <citation type="journal article" date="2018" name="Front. Microbiol.">
        <title>Genome-Wide Analysis of Corynespora cassiicola Leaf Fall Disease Putative Effectors.</title>
        <authorList>
            <person name="Lopez D."/>
            <person name="Ribeiro S."/>
            <person name="Label P."/>
            <person name="Fumanal B."/>
            <person name="Venisse J.S."/>
            <person name="Kohler A."/>
            <person name="de Oliveira R.R."/>
            <person name="Labutti K."/>
            <person name="Lipzen A."/>
            <person name="Lail K."/>
            <person name="Bauer D."/>
            <person name="Ohm R.A."/>
            <person name="Barry K.W."/>
            <person name="Spatafora J."/>
            <person name="Grigoriev I.V."/>
            <person name="Martin F.M."/>
            <person name="Pujade-Renaud V."/>
        </authorList>
    </citation>
    <scope>NUCLEOTIDE SEQUENCE [LARGE SCALE GENOMIC DNA]</scope>
    <source>
        <strain evidence="2 3">Philippines</strain>
    </source>
</reference>
<name>A0A2T2NA47_CORCC</name>
<evidence type="ECO:0000313" key="2">
    <source>
        <dbReference type="EMBL" id="PSN62322.1"/>
    </source>
</evidence>
<sequence length="147" mass="16125">MLLPFIIVISLAVLEAWAADQTQHQDNSTSSTLGPTTTGSYQVRATSTHILDIQTANPTESFNLSSNYMAIGLELAFLPLYNNNLSASLFTVTPNRTLHLAGPSEFSLLNSNSDTIEYNSSQMEPVICLSDSEYTRCSRESRFKLGP</sequence>
<gene>
    <name evidence="2" type="ORF">BS50DRAFT_625000</name>
</gene>
<keyword evidence="3" id="KW-1185">Reference proteome</keyword>
<dbReference type="Proteomes" id="UP000240883">
    <property type="component" value="Unassembled WGS sequence"/>
</dbReference>
<organism evidence="2 3">
    <name type="scientific">Corynespora cassiicola Philippines</name>
    <dbReference type="NCBI Taxonomy" id="1448308"/>
    <lineage>
        <taxon>Eukaryota</taxon>
        <taxon>Fungi</taxon>
        <taxon>Dikarya</taxon>
        <taxon>Ascomycota</taxon>
        <taxon>Pezizomycotina</taxon>
        <taxon>Dothideomycetes</taxon>
        <taxon>Pleosporomycetidae</taxon>
        <taxon>Pleosporales</taxon>
        <taxon>Corynesporascaceae</taxon>
        <taxon>Corynespora</taxon>
    </lineage>
</organism>
<proteinExistence type="predicted"/>
<dbReference type="AlphaFoldDB" id="A0A2T2NA47"/>
<accession>A0A2T2NA47</accession>
<feature type="chain" id="PRO_5015754173" evidence="1">
    <location>
        <begin position="19"/>
        <end position="147"/>
    </location>
</feature>
<evidence type="ECO:0000313" key="3">
    <source>
        <dbReference type="Proteomes" id="UP000240883"/>
    </source>
</evidence>
<keyword evidence="1" id="KW-0732">Signal</keyword>
<evidence type="ECO:0000256" key="1">
    <source>
        <dbReference type="SAM" id="SignalP"/>
    </source>
</evidence>
<dbReference type="EMBL" id="KZ678142">
    <property type="protein sequence ID" value="PSN62322.1"/>
    <property type="molecule type" value="Genomic_DNA"/>
</dbReference>
<feature type="signal peptide" evidence="1">
    <location>
        <begin position="1"/>
        <end position="18"/>
    </location>
</feature>
<protein>
    <submittedName>
        <fullName evidence="2">Uncharacterized protein</fullName>
    </submittedName>
</protein>